<dbReference type="EMBL" id="JBEAFC010000003">
    <property type="protein sequence ID" value="KAL1561998.1"/>
    <property type="molecule type" value="Genomic_DNA"/>
</dbReference>
<name>A0ABD1I3D7_SALDI</name>
<evidence type="ECO:0000256" key="2">
    <source>
        <dbReference type="ARBA" id="ARBA00009748"/>
    </source>
</evidence>
<dbReference type="PANTHER" id="PTHR33044">
    <property type="entry name" value="BIFUNCTIONAL INHIBITOR/LIPID-TRANSFER PROTEIN/SEED STORAGE 2S ALBUMIN SUPERFAMILY PROTEIN-RELATED"/>
    <property type="match status" value="1"/>
</dbReference>
<evidence type="ECO:0000256" key="6">
    <source>
        <dbReference type="ARBA" id="ARBA00022729"/>
    </source>
</evidence>
<keyword evidence="3" id="KW-0813">Transport</keyword>
<feature type="signal peptide" evidence="13">
    <location>
        <begin position="1"/>
        <end position="26"/>
    </location>
</feature>
<keyword evidence="7" id="KW-0446">Lipid-binding</keyword>
<dbReference type="PRINTS" id="PR00382">
    <property type="entry name" value="LIPIDTRNSFER"/>
</dbReference>
<feature type="region of interest" description="Disordered" evidence="11">
    <location>
        <begin position="130"/>
        <end position="175"/>
    </location>
</feature>
<feature type="chain" id="PRO_5044764816" evidence="13">
    <location>
        <begin position="27"/>
        <end position="201"/>
    </location>
</feature>
<keyword evidence="6 13" id="KW-0732">Signal</keyword>
<reference evidence="15 16" key="1">
    <citation type="submission" date="2024-06" db="EMBL/GenBank/DDBJ databases">
        <title>A chromosome level genome sequence of Diviner's sage (Salvia divinorum).</title>
        <authorList>
            <person name="Ford S.A."/>
            <person name="Ro D.-K."/>
            <person name="Ness R.W."/>
            <person name="Phillips M.A."/>
        </authorList>
    </citation>
    <scope>NUCLEOTIDE SEQUENCE [LARGE SCALE GENOMIC DNA]</scope>
    <source>
        <strain evidence="15">SAF-2024a</strain>
        <tissue evidence="15">Leaf</tissue>
    </source>
</reference>
<keyword evidence="4" id="KW-1003">Cell membrane</keyword>
<dbReference type="SMART" id="SM00499">
    <property type="entry name" value="AAI"/>
    <property type="match status" value="1"/>
</dbReference>
<protein>
    <submittedName>
        <fullName evidence="15">Non-specific lipid transfer protein GPI-anchored 14</fullName>
    </submittedName>
</protein>
<evidence type="ECO:0000256" key="11">
    <source>
        <dbReference type="SAM" id="MobiDB-lite"/>
    </source>
</evidence>
<dbReference type="Pfam" id="PF14368">
    <property type="entry name" value="LTP_2"/>
    <property type="match status" value="1"/>
</dbReference>
<evidence type="ECO:0000256" key="7">
    <source>
        <dbReference type="ARBA" id="ARBA00023121"/>
    </source>
</evidence>
<dbReference type="GO" id="GO:0005886">
    <property type="term" value="C:plasma membrane"/>
    <property type="evidence" value="ECO:0007669"/>
    <property type="project" value="UniProtKB-SubCell"/>
</dbReference>
<dbReference type="CDD" id="cd00010">
    <property type="entry name" value="AAI_LTSS"/>
    <property type="match status" value="1"/>
</dbReference>
<evidence type="ECO:0000256" key="3">
    <source>
        <dbReference type="ARBA" id="ARBA00022448"/>
    </source>
</evidence>
<comment type="caution">
    <text evidence="15">The sequence shown here is derived from an EMBL/GenBank/DDBJ whole genome shotgun (WGS) entry which is preliminary data.</text>
</comment>
<comment type="similarity">
    <text evidence="2">Belongs to the plant LTP family.</text>
</comment>
<evidence type="ECO:0000256" key="12">
    <source>
        <dbReference type="SAM" id="Phobius"/>
    </source>
</evidence>
<evidence type="ECO:0000259" key="14">
    <source>
        <dbReference type="SMART" id="SM00499"/>
    </source>
</evidence>
<dbReference type="FunFam" id="1.10.110.10:FF:000001">
    <property type="entry name" value="Bifunctional inhibitor/lipid-transfer protein/seed storage 2S albumin superfamily protein"/>
    <property type="match status" value="1"/>
</dbReference>
<gene>
    <name evidence="15" type="primary">LTPG14</name>
    <name evidence="15" type="ORF">AAHA92_04627</name>
</gene>
<comment type="subcellular location">
    <subcellularLocation>
        <location evidence="1">Cell membrane</location>
        <topology evidence="1">Lipid-anchor</topology>
        <topology evidence="1">GPI-anchor</topology>
    </subcellularLocation>
</comment>
<keyword evidence="8" id="KW-1015">Disulfide bond</keyword>
<evidence type="ECO:0000256" key="10">
    <source>
        <dbReference type="ARBA" id="ARBA00023288"/>
    </source>
</evidence>
<dbReference type="AlphaFoldDB" id="A0ABD1I3D7"/>
<sequence>MDCCSINIRHPLVLVLAAMLIAFASCDDGSKEREECAESVVGLATCLPYVGGAAKSPSLDCCSGLRQVLNTNKKCVCVIIQDRNDPDLGLNINLTLALGLPQACNAPANISQCPALLGLTPDSPDAQIFYESGNGSSTHVAEGPNHNVKPAAPSDFTTPGSSVEQQDDDDGDDSASASGKRFVGFKIFAGVLFLWFAGFVI</sequence>
<keyword evidence="9" id="KW-0325">Glycoprotein</keyword>
<dbReference type="InterPro" id="IPR043325">
    <property type="entry name" value="LTSS"/>
</dbReference>
<dbReference type="SUPFAM" id="SSF47699">
    <property type="entry name" value="Bifunctional inhibitor/lipid-transfer protein/seed storage 2S albumin"/>
    <property type="match status" value="1"/>
</dbReference>
<keyword evidence="12" id="KW-1133">Transmembrane helix</keyword>
<keyword evidence="10" id="KW-0449">Lipoprotein</keyword>
<evidence type="ECO:0000256" key="4">
    <source>
        <dbReference type="ARBA" id="ARBA00022475"/>
    </source>
</evidence>
<evidence type="ECO:0000256" key="1">
    <source>
        <dbReference type="ARBA" id="ARBA00004609"/>
    </source>
</evidence>
<dbReference type="Gene3D" id="1.10.110.10">
    <property type="entry name" value="Plant lipid-transfer and hydrophobic proteins"/>
    <property type="match status" value="1"/>
</dbReference>
<evidence type="ECO:0000256" key="5">
    <source>
        <dbReference type="ARBA" id="ARBA00022622"/>
    </source>
</evidence>
<keyword evidence="16" id="KW-1185">Reference proteome</keyword>
<organism evidence="15 16">
    <name type="scientific">Salvia divinorum</name>
    <name type="common">Maria pastora</name>
    <name type="synonym">Diviner's sage</name>
    <dbReference type="NCBI Taxonomy" id="28513"/>
    <lineage>
        <taxon>Eukaryota</taxon>
        <taxon>Viridiplantae</taxon>
        <taxon>Streptophyta</taxon>
        <taxon>Embryophyta</taxon>
        <taxon>Tracheophyta</taxon>
        <taxon>Spermatophyta</taxon>
        <taxon>Magnoliopsida</taxon>
        <taxon>eudicotyledons</taxon>
        <taxon>Gunneridae</taxon>
        <taxon>Pentapetalae</taxon>
        <taxon>asterids</taxon>
        <taxon>lamiids</taxon>
        <taxon>Lamiales</taxon>
        <taxon>Lamiaceae</taxon>
        <taxon>Nepetoideae</taxon>
        <taxon>Mentheae</taxon>
        <taxon>Salviinae</taxon>
        <taxon>Salvia</taxon>
        <taxon>Salvia subgen. Calosphace</taxon>
    </lineage>
</organism>
<dbReference type="InterPro" id="IPR016140">
    <property type="entry name" value="Bifunc_inhib/LTP/seed_store"/>
</dbReference>
<feature type="transmembrane region" description="Helical" evidence="12">
    <location>
        <begin position="182"/>
        <end position="200"/>
    </location>
</feature>
<evidence type="ECO:0000256" key="8">
    <source>
        <dbReference type="ARBA" id="ARBA00023157"/>
    </source>
</evidence>
<feature type="compositionally biased region" description="Polar residues" evidence="11">
    <location>
        <begin position="155"/>
        <end position="164"/>
    </location>
</feature>
<dbReference type="InterPro" id="IPR036312">
    <property type="entry name" value="Bifun_inhib/LTP/seed_sf"/>
</dbReference>
<dbReference type="InterPro" id="IPR000528">
    <property type="entry name" value="Plant_nsLTP"/>
</dbReference>
<evidence type="ECO:0000313" key="16">
    <source>
        <dbReference type="Proteomes" id="UP001567538"/>
    </source>
</evidence>
<feature type="domain" description="Bifunctional inhibitor/plant lipid transfer protein/seed storage helical" evidence="14">
    <location>
        <begin position="36"/>
        <end position="113"/>
    </location>
</feature>
<dbReference type="Proteomes" id="UP001567538">
    <property type="component" value="Unassembled WGS sequence"/>
</dbReference>
<dbReference type="GO" id="GO:0008289">
    <property type="term" value="F:lipid binding"/>
    <property type="evidence" value="ECO:0007669"/>
    <property type="project" value="UniProtKB-KW"/>
</dbReference>
<keyword evidence="12" id="KW-0472">Membrane</keyword>
<keyword evidence="5" id="KW-0336">GPI-anchor</keyword>
<evidence type="ECO:0000256" key="9">
    <source>
        <dbReference type="ARBA" id="ARBA00023180"/>
    </source>
</evidence>
<accession>A0ABD1I3D7</accession>
<evidence type="ECO:0000256" key="13">
    <source>
        <dbReference type="SAM" id="SignalP"/>
    </source>
</evidence>
<keyword evidence="12" id="KW-0812">Transmembrane</keyword>
<dbReference type="GO" id="GO:0098552">
    <property type="term" value="C:side of membrane"/>
    <property type="evidence" value="ECO:0007669"/>
    <property type="project" value="UniProtKB-KW"/>
</dbReference>
<proteinExistence type="inferred from homology"/>
<evidence type="ECO:0000313" key="15">
    <source>
        <dbReference type="EMBL" id="KAL1561998.1"/>
    </source>
</evidence>